<accession>A0A0P8BTU3</accession>
<comment type="catalytic activity">
    <reaction evidence="8">
        <text>6-carboxy-5,6,7,8-tetrahydropterin + H(+) = 7-carboxy-7-carbaguanine + NH4(+)</text>
        <dbReference type="Rhea" id="RHEA:27974"/>
        <dbReference type="ChEBI" id="CHEBI:15378"/>
        <dbReference type="ChEBI" id="CHEBI:28938"/>
        <dbReference type="ChEBI" id="CHEBI:61032"/>
        <dbReference type="ChEBI" id="CHEBI:61036"/>
        <dbReference type="EC" id="4.3.99.3"/>
    </reaction>
</comment>
<dbReference type="PANTHER" id="PTHR42836:SF1">
    <property type="entry name" value="7-CARBOXY-7-DEAZAGUANINE SYNTHASE"/>
    <property type="match status" value="1"/>
</dbReference>
<keyword evidence="1 8" id="KW-0004">4Fe-4S</keyword>
<dbReference type="Gene3D" id="3.20.20.70">
    <property type="entry name" value="Aldolase class I"/>
    <property type="match status" value="1"/>
</dbReference>
<feature type="binding site" evidence="8">
    <location>
        <begin position="126"/>
        <end position="128"/>
    </location>
    <ligand>
        <name>S-adenosyl-L-methionine</name>
        <dbReference type="ChEBI" id="CHEBI:59789"/>
    </ligand>
</feature>
<dbReference type="GO" id="GO:0000287">
    <property type="term" value="F:magnesium ion binding"/>
    <property type="evidence" value="ECO:0007669"/>
    <property type="project" value="UniProtKB-UniRule"/>
</dbReference>
<keyword evidence="8" id="KW-0671">Queuosine biosynthesis</keyword>
<protein>
    <recommendedName>
        <fullName evidence="8">7-carboxy-7-deazaguanine synthase</fullName>
        <shortName evidence="8">CDG synthase</shortName>
        <ecNumber evidence="8">4.3.99.3</ecNumber>
    </recommendedName>
    <alternativeName>
        <fullName evidence="8">Queuosine biosynthesis protein QueE</fullName>
    </alternativeName>
</protein>
<sequence>MATAILVEKQSTQLPVVEIFHSVQGEGFWTGSSAFFIRLAGCDVGCSWCDTKHSWPQNRHPLQTVSDLTAQALAARPFMVVITGGEPLMHDLTDLTQALHASGLRIHLETSGAHPLRGEFDWISLSPKRFKPPLENIYAQANELKVVVDKPADVQWAEAAAQKISPEAVKILQPCWESKLGEQIVFDYVLSHPEWRLGLQTHKFLGVR</sequence>
<dbReference type="STRING" id="1666911.HLUCCA11_00095"/>
<comment type="cofactor">
    <cofactor evidence="8">
        <name>Mg(2+)</name>
        <dbReference type="ChEBI" id="CHEBI:18420"/>
    </cofactor>
</comment>
<feature type="binding site" evidence="8">
    <location>
        <position position="83"/>
    </location>
    <ligand>
        <name>substrate</name>
    </ligand>
</feature>
<feature type="binding site" evidence="8">
    <location>
        <position position="49"/>
    </location>
    <ligand>
        <name>[4Fe-4S] cluster</name>
        <dbReference type="ChEBI" id="CHEBI:49883"/>
        <note>4Fe-4S-S-AdoMet</note>
    </ligand>
</feature>
<evidence type="ECO:0000256" key="8">
    <source>
        <dbReference type="HAMAP-Rule" id="MF_00917"/>
    </source>
</evidence>
<keyword evidence="3 8" id="KW-0479">Metal-binding</keyword>
<keyword evidence="5 8" id="KW-0408">Iron</keyword>
<dbReference type="InterPro" id="IPR024924">
    <property type="entry name" value="7-CO-7-deazaguanine_synth-like"/>
</dbReference>
<dbReference type="InterPro" id="IPR058240">
    <property type="entry name" value="rSAM_sf"/>
</dbReference>
<proteinExistence type="inferred from homology"/>
<comment type="pathway">
    <text evidence="8">Purine metabolism; 7-cyano-7-deazaguanine biosynthesis.</text>
</comment>
<dbReference type="GO" id="GO:0008616">
    <property type="term" value="P:tRNA queuosine(34) biosynthetic process"/>
    <property type="evidence" value="ECO:0007669"/>
    <property type="project" value="UniProtKB-UniRule"/>
</dbReference>
<name>A0A0P8BTU3_9CYAN</name>
<dbReference type="PIRSF" id="PIRSF000370">
    <property type="entry name" value="QueE"/>
    <property type="match status" value="1"/>
</dbReference>
<comment type="cofactor">
    <cofactor evidence="8">
        <name>[4Fe-4S] cluster</name>
        <dbReference type="ChEBI" id="CHEBI:49883"/>
    </cofactor>
    <text evidence="8">Binds 1 [4Fe-4S] cluster. The cluster is coordinated with 3 cysteines and an exchangeable S-adenosyl-L-methionine.</text>
</comment>
<dbReference type="InterPro" id="IPR013785">
    <property type="entry name" value="Aldolase_TIM"/>
</dbReference>
<feature type="binding site" evidence="8">
    <location>
        <position position="38"/>
    </location>
    <ligand>
        <name>substrate</name>
    </ligand>
</feature>
<dbReference type="AlphaFoldDB" id="A0A0P8BTU3"/>
<dbReference type="SFLD" id="SFLDS00029">
    <property type="entry name" value="Radical_SAM"/>
    <property type="match status" value="1"/>
</dbReference>
<comment type="similarity">
    <text evidence="8">Belongs to the radical SAM superfamily. 7-carboxy-7-deazaguanine synthase family.</text>
</comment>
<dbReference type="SUPFAM" id="SSF102114">
    <property type="entry name" value="Radical SAM enzymes"/>
    <property type="match status" value="1"/>
</dbReference>
<comment type="cofactor">
    <cofactor evidence="8">
        <name>S-adenosyl-L-methionine</name>
        <dbReference type="ChEBI" id="CHEBI:59789"/>
    </cofactor>
    <text evidence="8">Binds 1 S-adenosyl-L-methionine per subunit.</text>
</comment>
<reference evidence="10 11" key="1">
    <citation type="submission" date="2015-09" db="EMBL/GenBank/DDBJ databases">
        <title>Identification and resolution of microdiversity through metagenomic sequencing of parallel consortia.</title>
        <authorList>
            <person name="Nelson W.C."/>
            <person name="Romine M.F."/>
            <person name="Lindemann S.R."/>
        </authorList>
    </citation>
    <scope>NUCLEOTIDE SEQUENCE [LARGE SCALE GENOMIC DNA]</scope>
    <source>
        <strain evidence="10">Ana</strain>
    </source>
</reference>
<evidence type="ECO:0000256" key="6">
    <source>
        <dbReference type="ARBA" id="ARBA00023014"/>
    </source>
</evidence>
<dbReference type="EMBL" id="LJZR01000001">
    <property type="protein sequence ID" value="KPQ37480.1"/>
    <property type="molecule type" value="Genomic_DNA"/>
</dbReference>
<gene>
    <name evidence="8" type="primary">queE</name>
    <name evidence="10" type="ORF">HLUCCA11_00095</name>
</gene>
<dbReference type="PANTHER" id="PTHR42836">
    <property type="entry name" value="7-CARBOXY-7-DEAZAGUANINE SYNTHASE"/>
    <property type="match status" value="1"/>
</dbReference>
<dbReference type="UniPathway" id="UPA00391"/>
<feature type="binding site" evidence="8">
    <location>
        <position position="51"/>
    </location>
    <ligand>
        <name>Mg(2+)</name>
        <dbReference type="ChEBI" id="CHEBI:18420"/>
    </ligand>
</feature>
<comment type="function">
    <text evidence="8">Catalyzes the complex heterocyclic radical-mediated conversion of 6-carboxy-5,6,7,8-tetrahydropterin (CPH4) to 7-carboxy-7-deazaguanine (CDG), a step common to the biosynthetic pathways of all 7-deazapurine-containing compounds.</text>
</comment>
<feature type="binding site" evidence="8">
    <location>
        <begin position="48"/>
        <end position="50"/>
    </location>
    <ligand>
        <name>S-adenosyl-L-methionine</name>
        <dbReference type="ChEBI" id="CHEBI:59789"/>
    </ligand>
</feature>
<organism evidence="10 11">
    <name type="scientific">Phormidesmis priestleyi Ana</name>
    <dbReference type="NCBI Taxonomy" id="1666911"/>
    <lineage>
        <taxon>Bacteria</taxon>
        <taxon>Bacillati</taxon>
        <taxon>Cyanobacteriota</taxon>
        <taxon>Cyanophyceae</taxon>
        <taxon>Leptolyngbyales</taxon>
        <taxon>Leptolyngbyaceae</taxon>
        <taxon>Phormidesmis</taxon>
    </lineage>
</organism>
<feature type="binding site" evidence="8">
    <location>
        <position position="85"/>
    </location>
    <ligand>
        <name>S-adenosyl-L-methionine</name>
        <dbReference type="ChEBI" id="CHEBI:59789"/>
    </ligand>
</feature>
<keyword evidence="4 8" id="KW-0460">Magnesium</keyword>
<evidence type="ECO:0000256" key="4">
    <source>
        <dbReference type="ARBA" id="ARBA00022842"/>
    </source>
</evidence>
<evidence type="ECO:0000313" key="11">
    <source>
        <dbReference type="Proteomes" id="UP000050465"/>
    </source>
</evidence>
<evidence type="ECO:0000313" key="10">
    <source>
        <dbReference type="EMBL" id="KPQ37480.1"/>
    </source>
</evidence>
<dbReference type="GO" id="GO:0051539">
    <property type="term" value="F:4 iron, 4 sulfur cluster binding"/>
    <property type="evidence" value="ECO:0007669"/>
    <property type="project" value="UniProtKB-UniRule"/>
</dbReference>
<evidence type="ECO:0000256" key="7">
    <source>
        <dbReference type="ARBA" id="ARBA00023239"/>
    </source>
</evidence>
<dbReference type="HAMAP" id="MF_00917">
    <property type="entry name" value="QueE"/>
    <property type="match status" value="1"/>
</dbReference>
<dbReference type="InterPro" id="IPR007197">
    <property type="entry name" value="rSAM"/>
</dbReference>
<evidence type="ECO:0000256" key="5">
    <source>
        <dbReference type="ARBA" id="ARBA00023004"/>
    </source>
</evidence>
<keyword evidence="2 8" id="KW-0949">S-adenosyl-L-methionine</keyword>
<dbReference type="Pfam" id="PF04055">
    <property type="entry name" value="Radical_SAM"/>
    <property type="match status" value="1"/>
</dbReference>
<evidence type="ECO:0000256" key="1">
    <source>
        <dbReference type="ARBA" id="ARBA00022485"/>
    </source>
</evidence>
<dbReference type="PROSITE" id="PS51918">
    <property type="entry name" value="RADICAL_SAM"/>
    <property type="match status" value="1"/>
</dbReference>
<evidence type="ECO:0000256" key="2">
    <source>
        <dbReference type="ARBA" id="ARBA00022691"/>
    </source>
</evidence>
<keyword evidence="6 8" id="KW-0411">Iron-sulfur</keyword>
<feature type="binding site" evidence="8">
    <location>
        <position position="42"/>
    </location>
    <ligand>
        <name>[4Fe-4S] cluster</name>
        <dbReference type="ChEBI" id="CHEBI:49883"/>
        <note>4Fe-4S-S-AdoMet</note>
    </ligand>
</feature>
<comment type="caution">
    <text evidence="8">Lacks conserved residue(s) required for the propagation of feature annotation.</text>
</comment>
<comment type="subunit">
    <text evidence="8">Homodimer.</text>
</comment>
<dbReference type="EC" id="4.3.99.3" evidence="8"/>
<dbReference type="PATRIC" id="fig|1666911.3.peg.2395"/>
<feature type="binding site" evidence="8">
    <location>
        <position position="46"/>
    </location>
    <ligand>
        <name>[4Fe-4S] cluster</name>
        <dbReference type="ChEBI" id="CHEBI:49883"/>
        <note>4Fe-4S-S-AdoMet</note>
    </ligand>
</feature>
<dbReference type="GO" id="GO:0016840">
    <property type="term" value="F:carbon-nitrogen lyase activity"/>
    <property type="evidence" value="ECO:0007669"/>
    <property type="project" value="UniProtKB-UniRule"/>
</dbReference>
<dbReference type="GO" id="GO:1904047">
    <property type="term" value="F:S-adenosyl-L-methionine binding"/>
    <property type="evidence" value="ECO:0007669"/>
    <property type="project" value="UniProtKB-UniRule"/>
</dbReference>
<feature type="binding site" evidence="8">
    <location>
        <begin position="23"/>
        <end position="25"/>
    </location>
    <ligand>
        <name>substrate</name>
    </ligand>
</feature>
<evidence type="ECO:0000259" key="9">
    <source>
        <dbReference type="PROSITE" id="PS51918"/>
    </source>
</evidence>
<comment type="caution">
    <text evidence="10">The sequence shown here is derived from an EMBL/GenBank/DDBJ whole genome shotgun (WGS) entry which is preliminary data.</text>
</comment>
<evidence type="ECO:0000256" key="3">
    <source>
        <dbReference type="ARBA" id="ARBA00022723"/>
    </source>
</evidence>
<keyword evidence="7 8" id="KW-0456">Lyase</keyword>
<dbReference type="Proteomes" id="UP000050465">
    <property type="component" value="Unassembled WGS sequence"/>
</dbReference>
<feature type="domain" description="Radical SAM core" evidence="9">
    <location>
        <begin position="29"/>
        <end position="208"/>
    </location>
</feature>